<reference evidence="1" key="1">
    <citation type="journal article" date="2020" name="Nature">
        <title>Giant virus diversity and host interactions through global metagenomics.</title>
        <authorList>
            <person name="Schulz F."/>
            <person name="Roux S."/>
            <person name="Paez-Espino D."/>
            <person name="Jungbluth S."/>
            <person name="Walsh D.A."/>
            <person name="Denef V.J."/>
            <person name="McMahon K.D."/>
            <person name="Konstantinidis K.T."/>
            <person name="Eloe-Fadrosh E.A."/>
            <person name="Kyrpides N.C."/>
            <person name="Woyke T."/>
        </authorList>
    </citation>
    <scope>NUCLEOTIDE SEQUENCE</scope>
    <source>
        <strain evidence="1">GVMAG-M-3300025626-8</strain>
    </source>
</reference>
<accession>A0A6C0IYM2</accession>
<evidence type="ECO:0000313" key="1">
    <source>
        <dbReference type="EMBL" id="QHT98142.1"/>
    </source>
</evidence>
<organism evidence="1">
    <name type="scientific">viral metagenome</name>
    <dbReference type="NCBI Taxonomy" id="1070528"/>
    <lineage>
        <taxon>unclassified sequences</taxon>
        <taxon>metagenomes</taxon>
        <taxon>organismal metagenomes</taxon>
    </lineage>
</organism>
<name>A0A6C0IYM2_9ZZZZ</name>
<proteinExistence type="predicted"/>
<protein>
    <submittedName>
        <fullName evidence="1">Uncharacterized protein</fullName>
    </submittedName>
</protein>
<dbReference type="AlphaFoldDB" id="A0A6C0IYM2"/>
<dbReference type="EMBL" id="MN740288">
    <property type="protein sequence ID" value="QHT98142.1"/>
    <property type="molecule type" value="Genomic_DNA"/>
</dbReference>
<sequence>MTGRSQSIGDKFPSQSKPQMVLSNAKLMPPNRIHPTKTISNDVLLAFLMSNESNMQGPACHRRKTENDASFTLLTHPSCSSSSSVVPCLVLKILC</sequence>